<organism evidence="1 2">
    <name type="scientific">Clathrospora elynae</name>
    <dbReference type="NCBI Taxonomy" id="706981"/>
    <lineage>
        <taxon>Eukaryota</taxon>
        <taxon>Fungi</taxon>
        <taxon>Dikarya</taxon>
        <taxon>Ascomycota</taxon>
        <taxon>Pezizomycotina</taxon>
        <taxon>Dothideomycetes</taxon>
        <taxon>Pleosporomycetidae</taxon>
        <taxon>Pleosporales</taxon>
        <taxon>Diademaceae</taxon>
        <taxon>Clathrospora</taxon>
    </lineage>
</organism>
<evidence type="ECO:0000313" key="2">
    <source>
        <dbReference type="Proteomes" id="UP000800038"/>
    </source>
</evidence>
<evidence type="ECO:0000313" key="1">
    <source>
        <dbReference type="EMBL" id="KAF1944231.1"/>
    </source>
</evidence>
<sequence>MQSCRLLIAYAGLPVDWHTRHPSHCFASFASSTPPSAVSSMSSQYPRAQSDICFMASAGWSRAESRKLHHALVLMPSRQMDPLQQPALAGCCSLRGRFSSLTYSSGLALAEASQRAAARCGLPVAGRKRCLSSTRLR</sequence>
<keyword evidence="2" id="KW-1185">Reference proteome</keyword>
<dbReference type="EMBL" id="ML976018">
    <property type="protein sequence ID" value="KAF1944231.1"/>
    <property type="molecule type" value="Genomic_DNA"/>
</dbReference>
<protein>
    <submittedName>
        <fullName evidence="1">Uncharacterized protein</fullName>
    </submittedName>
</protein>
<gene>
    <name evidence="1" type="ORF">EJ02DRAFT_104208</name>
</gene>
<name>A0A6A5SUQ4_9PLEO</name>
<proteinExistence type="predicted"/>
<dbReference type="Proteomes" id="UP000800038">
    <property type="component" value="Unassembled WGS sequence"/>
</dbReference>
<reference evidence="1" key="1">
    <citation type="journal article" date="2020" name="Stud. Mycol.">
        <title>101 Dothideomycetes genomes: a test case for predicting lifestyles and emergence of pathogens.</title>
        <authorList>
            <person name="Haridas S."/>
            <person name="Albert R."/>
            <person name="Binder M."/>
            <person name="Bloem J."/>
            <person name="Labutti K."/>
            <person name="Salamov A."/>
            <person name="Andreopoulos B."/>
            <person name="Baker S."/>
            <person name="Barry K."/>
            <person name="Bills G."/>
            <person name="Bluhm B."/>
            <person name="Cannon C."/>
            <person name="Castanera R."/>
            <person name="Culley D."/>
            <person name="Daum C."/>
            <person name="Ezra D."/>
            <person name="Gonzalez J."/>
            <person name="Henrissat B."/>
            <person name="Kuo A."/>
            <person name="Liang C."/>
            <person name="Lipzen A."/>
            <person name="Lutzoni F."/>
            <person name="Magnuson J."/>
            <person name="Mondo S."/>
            <person name="Nolan M."/>
            <person name="Ohm R."/>
            <person name="Pangilinan J."/>
            <person name="Park H.-J."/>
            <person name="Ramirez L."/>
            <person name="Alfaro M."/>
            <person name="Sun H."/>
            <person name="Tritt A."/>
            <person name="Yoshinaga Y."/>
            <person name="Zwiers L.-H."/>
            <person name="Turgeon B."/>
            <person name="Goodwin S."/>
            <person name="Spatafora J."/>
            <person name="Crous P."/>
            <person name="Grigoriev I."/>
        </authorList>
    </citation>
    <scope>NUCLEOTIDE SEQUENCE</scope>
    <source>
        <strain evidence="1">CBS 161.51</strain>
    </source>
</reference>
<dbReference type="AlphaFoldDB" id="A0A6A5SUQ4"/>
<accession>A0A6A5SUQ4</accession>